<dbReference type="PANTHER" id="PTHR12110">
    <property type="entry name" value="HYDROXYPYRUVATE ISOMERASE"/>
    <property type="match status" value="1"/>
</dbReference>
<evidence type="ECO:0000313" key="3">
    <source>
        <dbReference type="Proteomes" id="UP000449846"/>
    </source>
</evidence>
<evidence type="ECO:0000259" key="1">
    <source>
        <dbReference type="Pfam" id="PF01261"/>
    </source>
</evidence>
<gene>
    <name evidence="2" type="ORF">GL300_22790</name>
</gene>
<proteinExistence type="predicted"/>
<protein>
    <submittedName>
        <fullName evidence="2">TIM barrel protein</fullName>
    </submittedName>
</protein>
<dbReference type="Proteomes" id="UP000449846">
    <property type="component" value="Unassembled WGS sequence"/>
</dbReference>
<dbReference type="InterPro" id="IPR036237">
    <property type="entry name" value="Xyl_isomerase-like_sf"/>
</dbReference>
<dbReference type="RefSeq" id="WP_155041980.1">
    <property type="nucleotide sequence ID" value="NZ_WMIG01000024.1"/>
</dbReference>
<feature type="domain" description="Xylose isomerase-like TIM barrel" evidence="1">
    <location>
        <begin position="20"/>
        <end position="250"/>
    </location>
</feature>
<sequence length="271" mass="29253">MICVSHLTALDLPPEDMVIAAARAGFSGVGLRIFPPAQSPDQYPVWNDRARIRSLRDIARDHGIRIFEAESFGMGAEVDRTAYARAVEAAAELGAGVITSAGIDDDAGRLAANYHWLAETAAGHGLVLAMEFMPYRGMKTLEAALKMHRRVDHPRAKLLIDAIHLSRSGAGLAEMAAIPDRSAIGHFHICDAPAIPPAQLEDKLQESRTGRLYPGEGGLPLSDLLALLPEGCPISLEAPHRDQQGWAPQDRIAAAGRVTLDWFRRHSVAVA</sequence>
<organism evidence="2 3">
    <name type="scientific">Paracoccus litorisediminis</name>
    <dbReference type="NCBI Taxonomy" id="2006130"/>
    <lineage>
        <taxon>Bacteria</taxon>
        <taxon>Pseudomonadati</taxon>
        <taxon>Pseudomonadota</taxon>
        <taxon>Alphaproteobacteria</taxon>
        <taxon>Rhodobacterales</taxon>
        <taxon>Paracoccaceae</taxon>
        <taxon>Paracoccus</taxon>
    </lineage>
</organism>
<dbReference type="SUPFAM" id="SSF51658">
    <property type="entry name" value="Xylose isomerase-like"/>
    <property type="match status" value="1"/>
</dbReference>
<dbReference type="InterPro" id="IPR050312">
    <property type="entry name" value="IolE/XylAMocC-like"/>
</dbReference>
<dbReference type="Gene3D" id="3.20.20.150">
    <property type="entry name" value="Divalent-metal-dependent TIM barrel enzymes"/>
    <property type="match status" value="1"/>
</dbReference>
<reference evidence="2 3" key="1">
    <citation type="submission" date="2019-11" db="EMBL/GenBank/DDBJ databases">
        <authorList>
            <person name="Dong K."/>
        </authorList>
    </citation>
    <scope>NUCLEOTIDE SEQUENCE [LARGE SCALE GENOMIC DNA]</scope>
    <source>
        <strain evidence="2 3">NBRC 112902</strain>
    </source>
</reference>
<name>A0A844HS93_9RHOB</name>
<comment type="caution">
    <text evidence="2">The sequence shown here is derived from an EMBL/GenBank/DDBJ whole genome shotgun (WGS) entry which is preliminary data.</text>
</comment>
<dbReference type="PANTHER" id="PTHR12110:SF48">
    <property type="entry name" value="BLL3656 PROTEIN"/>
    <property type="match status" value="1"/>
</dbReference>
<evidence type="ECO:0000313" key="2">
    <source>
        <dbReference type="EMBL" id="MTH62029.1"/>
    </source>
</evidence>
<dbReference type="OrthoDB" id="9072761at2"/>
<keyword evidence="3" id="KW-1185">Reference proteome</keyword>
<accession>A0A844HS93</accession>
<dbReference type="InterPro" id="IPR013022">
    <property type="entry name" value="Xyl_isomerase-like_TIM-brl"/>
</dbReference>
<dbReference type="EMBL" id="WMIG01000024">
    <property type="protein sequence ID" value="MTH62029.1"/>
    <property type="molecule type" value="Genomic_DNA"/>
</dbReference>
<dbReference type="AlphaFoldDB" id="A0A844HS93"/>
<dbReference type="Pfam" id="PF01261">
    <property type="entry name" value="AP_endonuc_2"/>
    <property type="match status" value="1"/>
</dbReference>